<comment type="function">
    <text evidence="2">Removal of H(2)O(2), oxidation of toxic reductants, biosynthesis and degradation of lignin, suberization, auxin catabolism, response to environmental stresses such as wounding, pathogen attack and oxidative stress. These functions might be dependent on each isozyme/isoform in each plant tissue.</text>
</comment>
<dbReference type="SUPFAM" id="SSF48113">
    <property type="entry name" value="Heme-dependent peroxidases"/>
    <property type="match status" value="1"/>
</dbReference>
<dbReference type="InterPro" id="IPR033905">
    <property type="entry name" value="Secretory_peroxidase"/>
</dbReference>
<evidence type="ECO:0000256" key="16">
    <source>
        <dbReference type="PIRSR" id="PIRSR600823-1"/>
    </source>
</evidence>
<evidence type="ECO:0000256" key="17">
    <source>
        <dbReference type="PIRSR" id="PIRSR600823-2"/>
    </source>
</evidence>
<comment type="cofactor">
    <cofactor evidence="18 21">
        <name>heme b</name>
        <dbReference type="ChEBI" id="CHEBI:60344"/>
    </cofactor>
    <text evidence="18 21">Binds 1 heme b (iron(II)-protoporphyrin IX) group per subunit.</text>
</comment>
<comment type="cofactor">
    <cofactor evidence="18 21">
        <name>Ca(2+)</name>
        <dbReference type="ChEBI" id="CHEBI:29108"/>
    </cofactor>
    <text evidence="18 21">Binds 2 calcium ions per subunit.</text>
</comment>
<feature type="chain" id="PRO_5042666478" description="Peroxidase" evidence="21">
    <location>
        <begin position="24"/>
        <end position="337"/>
    </location>
</feature>
<sequence length="337" mass="36819">MWRRERRPPLVLLLLLAAAAAAAMVMSAQLEVGFYRLTCPVAEDLVLAEMRLILMEDATLAPSLLRMHYHDCFVQGCDGSIMLRSRKKGKAERDALPNRSLRGYDAIERIKARLETVCPLTVSCADIIAMAARDAVYLSDGPWYDVETGRRDGNLTVAEYVDNDLPPPDSNIVDVKTFFSVKSLNSKDIAVLFGCHSIGTSHCGPIQKRLYNFTGNMDQDPSLDPAYAAQLKKLCPPPRPGGAGGEGKVKVPLDPGSNYTFDLSYYRHVLATGGLFQSDGSLLQDPVTKGYVEKVASASSPDEYYADFAAAMLKMGRTDVLVGDLGEIRPTCGIFVD</sequence>
<evidence type="ECO:0000256" key="9">
    <source>
        <dbReference type="ARBA" id="ARBA00022729"/>
    </source>
</evidence>
<feature type="binding site" evidence="17">
    <location>
        <position position="166"/>
    </location>
    <ligand>
        <name>substrate</name>
    </ligand>
</feature>
<evidence type="ECO:0000256" key="19">
    <source>
        <dbReference type="PIRSR" id="PIRSR600823-4"/>
    </source>
</evidence>
<comment type="subcellular location">
    <subcellularLocation>
        <location evidence="3 21">Secreted</location>
    </subcellularLocation>
</comment>
<dbReference type="AlphaFoldDB" id="A0AAQ3V1A6"/>
<feature type="site" description="Transition state stabilizer" evidence="19">
    <location>
        <position position="66"/>
    </location>
</feature>
<evidence type="ECO:0000256" key="13">
    <source>
        <dbReference type="ARBA" id="ARBA00023157"/>
    </source>
</evidence>
<feature type="disulfide bond" evidence="20">
    <location>
        <begin position="124"/>
        <end position="332"/>
    </location>
</feature>
<keyword evidence="24" id="KW-1185">Reference proteome</keyword>
<dbReference type="Pfam" id="PF00141">
    <property type="entry name" value="peroxidase"/>
    <property type="match status" value="1"/>
</dbReference>
<feature type="binding site" evidence="18">
    <location>
        <position position="78"/>
    </location>
    <ligand>
        <name>Ca(2+)</name>
        <dbReference type="ChEBI" id="CHEBI:29108"/>
        <label>1</label>
    </ligand>
</feature>
<dbReference type="FunFam" id="1.10.520.10:FF:000006">
    <property type="entry name" value="Peroxidase"/>
    <property type="match status" value="1"/>
</dbReference>
<evidence type="ECO:0000256" key="2">
    <source>
        <dbReference type="ARBA" id="ARBA00002322"/>
    </source>
</evidence>
<dbReference type="GO" id="GO:0005576">
    <property type="term" value="C:extracellular region"/>
    <property type="evidence" value="ECO:0007669"/>
    <property type="project" value="UniProtKB-SubCell"/>
</dbReference>
<feature type="disulfide bond" evidence="20">
    <location>
        <begin position="203"/>
        <end position="235"/>
    </location>
</feature>
<evidence type="ECO:0000256" key="20">
    <source>
        <dbReference type="PIRSR" id="PIRSR600823-5"/>
    </source>
</evidence>
<feature type="binding site" evidence="18">
    <location>
        <position position="74"/>
    </location>
    <ligand>
        <name>Ca(2+)</name>
        <dbReference type="ChEBI" id="CHEBI:29108"/>
        <label>1</label>
    </ligand>
</feature>
<dbReference type="GO" id="GO:0046872">
    <property type="term" value="F:metal ion binding"/>
    <property type="evidence" value="ECO:0007669"/>
    <property type="project" value="UniProtKB-UniRule"/>
</dbReference>
<keyword evidence="14" id="KW-0325">Glycoprotein</keyword>
<feature type="disulfide bond" evidence="20">
    <location>
        <begin position="39"/>
        <end position="118"/>
    </location>
</feature>
<evidence type="ECO:0000256" key="18">
    <source>
        <dbReference type="PIRSR" id="PIRSR600823-3"/>
    </source>
</evidence>
<reference evidence="23 24" key="1">
    <citation type="submission" date="2024-02" db="EMBL/GenBank/DDBJ databases">
        <title>High-quality chromosome-scale genome assembly of Pensacola bahiagrass (Paspalum notatum Flugge var. saurae).</title>
        <authorList>
            <person name="Vega J.M."/>
            <person name="Podio M."/>
            <person name="Orjuela J."/>
            <person name="Siena L.A."/>
            <person name="Pessino S.C."/>
            <person name="Combes M.C."/>
            <person name="Mariac C."/>
            <person name="Albertini E."/>
            <person name="Pupilli F."/>
            <person name="Ortiz J.P.A."/>
            <person name="Leblanc O."/>
        </authorList>
    </citation>
    <scope>NUCLEOTIDE SEQUENCE [LARGE SCALE GENOMIC DNA]</scope>
    <source>
        <strain evidence="23">R1</strain>
        <tissue evidence="23">Leaf</tissue>
    </source>
</reference>
<keyword evidence="11 21" id="KW-0560">Oxidoreductase</keyword>
<keyword evidence="7 21" id="KW-0349">Heme</keyword>
<dbReference type="InterPro" id="IPR002016">
    <property type="entry name" value="Haem_peroxidase"/>
</dbReference>
<feature type="active site" description="Proton acceptor" evidence="16">
    <location>
        <position position="70"/>
    </location>
</feature>
<feature type="binding site" description="axial binding residue" evidence="18">
    <location>
        <position position="196"/>
    </location>
    <ligand>
        <name>heme b</name>
        <dbReference type="ChEBI" id="CHEBI:60344"/>
    </ligand>
    <ligandPart>
        <name>Fe</name>
        <dbReference type="ChEBI" id="CHEBI:18248"/>
    </ligandPart>
</feature>
<evidence type="ECO:0000256" key="21">
    <source>
        <dbReference type="RuleBase" id="RU362060"/>
    </source>
</evidence>
<feature type="signal peptide" evidence="21">
    <location>
        <begin position="1"/>
        <end position="23"/>
    </location>
</feature>
<evidence type="ECO:0000259" key="22">
    <source>
        <dbReference type="PROSITE" id="PS50873"/>
    </source>
</evidence>
<protein>
    <recommendedName>
        <fullName evidence="4 21">Peroxidase</fullName>
        <ecNumber evidence="4 21">1.11.1.7</ecNumber>
    </recommendedName>
</protein>
<keyword evidence="6 21" id="KW-0575">Peroxidase</keyword>
<proteinExistence type="inferred from homology"/>
<evidence type="ECO:0000256" key="3">
    <source>
        <dbReference type="ARBA" id="ARBA00004613"/>
    </source>
</evidence>
<dbReference type="GO" id="GO:0042744">
    <property type="term" value="P:hydrogen peroxide catabolic process"/>
    <property type="evidence" value="ECO:0007669"/>
    <property type="project" value="UniProtKB-KW"/>
</dbReference>
<feature type="disulfide bond" evidence="20">
    <location>
        <begin position="72"/>
        <end position="77"/>
    </location>
</feature>
<dbReference type="GO" id="GO:0006979">
    <property type="term" value="P:response to oxidative stress"/>
    <property type="evidence" value="ECO:0007669"/>
    <property type="project" value="UniProtKB-UniRule"/>
</dbReference>
<evidence type="ECO:0000256" key="1">
    <source>
        <dbReference type="ARBA" id="ARBA00000189"/>
    </source>
</evidence>
<feature type="binding site" evidence="18">
    <location>
        <position position="71"/>
    </location>
    <ligand>
        <name>Ca(2+)</name>
        <dbReference type="ChEBI" id="CHEBI:29108"/>
        <label>1</label>
    </ligand>
</feature>
<dbReference type="InterPro" id="IPR000823">
    <property type="entry name" value="Peroxidase_pln"/>
</dbReference>
<gene>
    <name evidence="23" type="ORF">U9M48_044448</name>
</gene>
<evidence type="ECO:0000313" key="24">
    <source>
        <dbReference type="Proteomes" id="UP001341281"/>
    </source>
</evidence>
<evidence type="ECO:0000313" key="23">
    <source>
        <dbReference type="EMBL" id="WVZ99099.1"/>
    </source>
</evidence>
<dbReference type="EC" id="1.11.1.7" evidence="4 21"/>
<evidence type="ECO:0000256" key="10">
    <source>
        <dbReference type="ARBA" id="ARBA00022837"/>
    </source>
</evidence>
<evidence type="ECO:0000256" key="14">
    <source>
        <dbReference type="ARBA" id="ARBA00023180"/>
    </source>
</evidence>
<keyword evidence="5 21" id="KW-0964">Secreted</keyword>
<evidence type="ECO:0000256" key="8">
    <source>
        <dbReference type="ARBA" id="ARBA00022723"/>
    </source>
</evidence>
<dbReference type="Gene3D" id="1.10.420.10">
    <property type="entry name" value="Peroxidase, domain 2"/>
    <property type="match status" value="1"/>
</dbReference>
<evidence type="ECO:0000256" key="5">
    <source>
        <dbReference type="ARBA" id="ARBA00022525"/>
    </source>
</evidence>
<evidence type="ECO:0000256" key="7">
    <source>
        <dbReference type="ARBA" id="ARBA00022617"/>
    </source>
</evidence>
<evidence type="ECO:0000256" key="12">
    <source>
        <dbReference type="ARBA" id="ARBA00023004"/>
    </source>
</evidence>
<accession>A0AAQ3V1A6</accession>
<feature type="binding site" evidence="18">
    <location>
        <position position="76"/>
    </location>
    <ligand>
        <name>Ca(2+)</name>
        <dbReference type="ChEBI" id="CHEBI:29108"/>
        <label>1</label>
    </ligand>
</feature>
<dbReference type="PANTHER" id="PTHR31235">
    <property type="entry name" value="PEROXIDASE 25-RELATED"/>
    <property type="match status" value="1"/>
</dbReference>
<keyword evidence="15 21" id="KW-0376">Hydrogen peroxide</keyword>
<keyword evidence="8 18" id="KW-0479">Metal-binding</keyword>
<feature type="domain" description="Plant heme peroxidase family profile" evidence="22">
    <location>
        <begin position="29"/>
        <end position="336"/>
    </location>
</feature>
<evidence type="ECO:0000256" key="11">
    <source>
        <dbReference type="ARBA" id="ARBA00023002"/>
    </source>
</evidence>
<dbReference type="GO" id="GO:0140825">
    <property type="term" value="F:lactoperoxidase activity"/>
    <property type="evidence" value="ECO:0007669"/>
    <property type="project" value="UniProtKB-EC"/>
</dbReference>
<keyword evidence="13 20" id="KW-1015">Disulfide bond</keyword>
<dbReference type="FunFam" id="1.10.420.10:FF:000008">
    <property type="entry name" value="Peroxidase"/>
    <property type="match status" value="1"/>
</dbReference>
<dbReference type="Proteomes" id="UP001341281">
    <property type="component" value="Chromosome 10"/>
</dbReference>
<comment type="catalytic activity">
    <reaction evidence="1 21">
        <text>2 a phenolic donor + H2O2 = 2 a phenolic radical donor + 2 H2O</text>
        <dbReference type="Rhea" id="RHEA:56136"/>
        <dbReference type="ChEBI" id="CHEBI:15377"/>
        <dbReference type="ChEBI" id="CHEBI:16240"/>
        <dbReference type="ChEBI" id="CHEBI:139520"/>
        <dbReference type="ChEBI" id="CHEBI:139521"/>
        <dbReference type="EC" id="1.11.1.7"/>
    </reaction>
</comment>
<dbReference type="PRINTS" id="PR00461">
    <property type="entry name" value="PLPEROXIDASE"/>
</dbReference>
<keyword evidence="10 18" id="KW-0106">Calcium</keyword>
<feature type="binding site" evidence="18">
    <location>
        <position position="262"/>
    </location>
    <ligand>
        <name>Ca(2+)</name>
        <dbReference type="ChEBI" id="CHEBI:29108"/>
        <label>2</label>
    </ligand>
</feature>
<feature type="binding site" evidence="18">
    <location>
        <position position="254"/>
    </location>
    <ligand>
        <name>Ca(2+)</name>
        <dbReference type="ChEBI" id="CHEBI:29108"/>
        <label>2</label>
    </ligand>
</feature>
<keyword evidence="9 21" id="KW-0732">Signal</keyword>
<feature type="binding site" evidence="18">
    <location>
        <position position="80"/>
    </location>
    <ligand>
        <name>Ca(2+)</name>
        <dbReference type="ChEBI" id="CHEBI:29108"/>
        <label>1</label>
    </ligand>
</feature>
<dbReference type="PRINTS" id="PR00458">
    <property type="entry name" value="PEROXIDASE"/>
</dbReference>
<dbReference type="EMBL" id="CP144754">
    <property type="protein sequence ID" value="WVZ99099.1"/>
    <property type="molecule type" value="Genomic_DNA"/>
</dbReference>
<keyword evidence="12 18" id="KW-0408">Iron</keyword>
<dbReference type="Gene3D" id="1.10.520.10">
    <property type="match status" value="1"/>
</dbReference>
<dbReference type="InterPro" id="IPR010255">
    <property type="entry name" value="Haem_peroxidase_sf"/>
</dbReference>
<dbReference type="GO" id="GO:0020037">
    <property type="term" value="F:heme binding"/>
    <property type="evidence" value="ECO:0007669"/>
    <property type="project" value="UniProtKB-UniRule"/>
</dbReference>
<comment type="similarity">
    <text evidence="21">Belongs to the peroxidase family. Classical plant (class III) peroxidase subfamily.</text>
</comment>
<name>A0AAQ3V1A6_PASNO</name>
<organism evidence="23 24">
    <name type="scientific">Paspalum notatum var. saurae</name>
    <dbReference type="NCBI Taxonomy" id="547442"/>
    <lineage>
        <taxon>Eukaryota</taxon>
        <taxon>Viridiplantae</taxon>
        <taxon>Streptophyta</taxon>
        <taxon>Embryophyta</taxon>
        <taxon>Tracheophyta</taxon>
        <taxon>Spermatophyta</taxon>
        <taxon>Magnoliopsida</taxon>
        <taxon>Liliopsida</taxon>
        <taxon>Poales</taxon>
        <taxon>Poaceae</taxon>
        <taxon>PACMAD clade</taxon>
        <taxon>Panicoideae</taxon>
        <taxon>Andropogonodae</taxon>
        <taxon>Paspaleae</taxon>
        <taxon>Paspalinae</taxon>
        <taxon>Paspalum</taxon>
    </lineage>
</organism>
<evidence type="ECO:0000256" key="4">
    <source>
        <dbReference type="ARBA" id="ARBA00012313"/>
    </source>
</evidence>
<feature type="binding site" evidence="18">
    <location>
        <position position="92"/>
    </location>
    <ligand>
        <name>Ca(2+)</name>
        <dbReference type="ChEBI" id="CHEBI:29108"/>
        <label>1</label>
    </ligand>
</feature>
<dbReference type="CDD" id="cd00693">
    <property type="entry name" value="secretory_peroxidase"/>
    <property type="match status" value="1"/>
</dbReference>
<evidence type="ECO:0000256" key="15">
    <source>
        <dbReference type="ARBA" id="ARBA00023324"/>
    </source>
</evidence>
<dbReference type="PROSITE" id="PS50873">
    <property type="entry name" value="PEROXIDASE_4"/>
    <property type="match status" value="1"/>
</dbReference>
<evidence type="ECO:0000256" key="6">
    <source>
        <dbReference type="ARBA" id="ARBA00022559"/>
    </source>
</evidence>